<name>A0ABT9CF08_9BACL</name>
<proteinExistence type="inferred from homology"/>
<dbReference type="Proteomes" id="UP001240171">
    <property type="component" value="Unassembled WGS sequence"/>
</dbReference>
<dbReference type="Pfam" id="PF00480">
    <property type="entry name" value="ROK"/>
    <property type="match status" value="1"/>
</dbReference>
<dbReference type="RefSeq" id="WP_305025081.1">
    <property type="nucleotide sequence ID" value="NZ_JAUQTB010000010.1"/>
</dbReference>
<gene>
    <name evidence="4" type="ORF">Q5741_15730</name>
</gene>
<comment type="similarity">
    <text evidence="2">Belongs to the ROK (NagC/XylR) family.</text>
</comment>
<dbReference type="PANTHER" id="PTHR18964">
    <property type="entry name" value="ROK (REPRESSOR, ORF, KINASE) FAMILY"/>
    <property type="match status" value="1"/>
</dbReference>
<dbReference type="EMBL" id="JAUQTB010000010">
    <property type="protein sequence ID" value="MDO7907862.1"/>
    <property type="molecule type" value="Genomic_DNA"/>
</dbReference>
<evidence type="ECO:0000313" key="5">
    <source>
        <dbReference type="Proteomes" id="UP001240171"/>
    </source>
</evidence>
<evidence type="ECO:0000256" key="1">
    <source>
        <dbReference type="ARBA" id="ARBA00002486"/>
    </source>
</evidence>
<dbReference type="InterPro" id="IPR036388">
    <property type="entry name" value="WH-like_DNA-bd_sf"/>
</dbReference>
<protein>
    <submittedName>
        <fullName evidence="4">ROK family protein</fullName>
    </submittedName>
</protein>
<evidence type="ECO:0000313" key="4">
    <source>
        <dbReference type="EMBL" id="MDO7907862.1"/>
    </source>
</evidence>
<dbReference type="InterPro" id="IPR036390">
    <property type="entry name" value="WH_DNA-bd_sf"/>
</dbReference>
<comment type="caution">
    <text evidence="4">The sequence shown here is derived from an EMBL/GenBank/DDBJ whole genome shotgun (WGS) entry which is preliminary data.</text>
</comment>
<dbReference type="InterPro" id="IPR000600">
    <property type="entry name" value="ROK"/>
</dbReference>
<reference evidence="4 5" key="1">
    <citation type="submission" date="2023-07" db="EMBL/GenBank/DDBJ databases">
        <title>Paenibacillus sp. JX-17 nov. isolated from soil.</title>
        <authorList>
            <person name="Wan Y."/>
            <person name="Liu B."/>
        </authorList>
    </citation>
    <scope>NUCLEOTIDE SEQUENCE [LARGE SCALE GENOMIC DNA]</scope>
    <source>
        <strain evidence="4 5">JX-17</strain>
    </source>
</reference>
<dbReference type="Gene3D" id="1.10.10.10">
    <property type="entry name" value="Winged helix-like DNA-binding domain superfamily/Winged helix DNA-binding domain"/>
    <property type="match status" value="1"/>
</dbReference>
<keyword evidence="3" id="KW-0119">Carbohydrate metabolism</keyword>
<dbReference type="CDD" id="cd24076">
    <property type="entry name" value="ASKHA_ATPase_ROK_BsXylR-like"/>
    <property type="match status" value="1"/>
</dbReference>
<keyword evidence="3" id="KW-0859">Xylose metabolism</keyword>
<comment type="function">
    <text evidence="1">Transcriptional repressor of xylose-utilizing enzymes.</text>
</comment>
<dbReference type="Gene3D" id="3.30.420.40">
    <property type="match status" value="2"/>
</dbReference>
<evidence type="ECO:0000256" key="2">
    <source>
        <dbReference type="ARBA" id="ARBA00006479"/>
    </source>
</evidence>
<evidence type="ECO:0000256" key="3">
    <source>
        <dbReference type="ARBA" id="ARBA00022629"/>
    </source>
</evidence>
<keyword evidence="5" id="KW-1185">Reference proteome</keyword>
<organism evidence="4 5">
    <name type="scientific">Paenibacillus lacisoli</name>
    <dbReference type="NCBI Taxonomy" id="3064525"/>
    <lineage>
        <taxon>Bacteria</taxon>
        <taxon>Bacillati</taxon>
        <taxon>Bacillota</taxon>
        <taxon>Bacilli</taxon>
        <taxon>Bacillales</taxon>
        <taxon>Paenibacillaceae</taxon>
        <taxon>Paenibacillus</taxon>
    </lineage>
</organism>
<accession>A0ABT9CF08</accession>
<dbReference type="SUPFAM" id="SSF46785">
    <property type="entry name" value="Winged helix' DNA-binding domain"/>
    <property type="match status" value="1"/>
</dbReference>
<sequence>MNRITGDQALVKKINKSLVLDTVRRSSPLSRAKVSEMTGLNKATVSNLVAELLEQELVLELGPGESSGGRKPLLLLFNKTAGYAIGLELSVTHLKGALTDLEGTIVTERSQRLVQHDLSSVFEAICSMTEQLRHACPESAYGVIGIGIGVPGMVDEEGAILYAPNLGWEKVPLRGMLEEHFQLPVTIDNEANAGAQGELHFGAGNLARSLIYISAGSGIGSGIIIDGQLYKGARGYAGETGHMSIDFSGRRCSCGNRGCWELYASEKAYEDPHLQLPSRSTRDLVPFARHQDAVVTGLFHQIGHALGIGVTNIVNSFNPEQIIIGGPLSEAREWIEPALQREVAERTLPYHRRQLQVQFSVLGSRSTLLGASYSAISLFLGRVRVSH</sequence>
<dbReference type="SUPFAM" id="SSF53067">
    <property type="entry name" value="Actin-like ATPase domain"/>
    <property type="match status" value="1"/>
</dbReference>
<dbReference type="InterPro" id="IPR043129">
    <property type="entry name" value="ATPase_NBD"/>
</dbReference>
<dbReference type="PANTHER" id="PTHR18964:SF149">
    <property type="entry name" value="BIFUNCTIONAL UDP-N-ACETYLGLUCOSAMINE 2-EPIMERASE_N-ACETYLMANNOSAMINE KINASE"/>
    <property type="match status" value="1"/>
</dbReference>